<gene>
    <name evidence="4" type="ORF">IPN02_09640</name>
</gene>
<accession>A0A936NB94</accession>
<dbReference type="InterPro" id="IPR029045">
    <property type="entry name" value="ClpP/crotonase-like_dom_sf"/>
</dbReference>
<proteinExistence type="inferred from homology"/>
<dbReference type="Proteomes" id="UP000727993">
    <property type="component" value="Unassembled WGS sequence"/>
</dbReference>
<feature type="domain" description="CoA carboxyltransferase N-terminal" evidence="2">
    <location>
        <begin position="5"/>
        <end position="260"/>
    </location>
</feature>
<dbReference type="InterPro" id="IPR051047">
    <property type="entry name" value="AccD/PCCB"/>
</dbReference>
<dbReference type="PANTHER" id="PTHR43842:SF2">
    <property type="entry name" value="PROPIONYL-COA CARBOXYLASE BETA CHAIN, MITOCHONDRIAL"/>
    <property type="match status" value="1"/>
</dbReference>
<dbReference type="GO" id="GO:0004658">
    <property type="term" value="F:propionyl-CoA carboxylase activity"/>
    <property type="evidence" value="ECO:0007669"/>
    <property type="project" value="UniProtKB-ARBA"/>
</dbReference>
<dbReference type="InterPro" id="IPR034733">
    <property type="entry name" value="AcCoA_carboxyl_beta"/>
</dbReference>
<name>A0A936NB94_9ACTN</name>
<comment type="caution">
    <text evidence="4">The sequence shown here is derived from an EMBL/GenBank/DDBJ whole genome shotgun (WGS) entry which is preliminary data.</text>
</comment>
<dbReference type="PROSITE" id="PS50989">
    <property type="entry name" value="COA_CT_CTER"/>
    <property type="match status" value="1"/>
</dbReference>
<sequence length="517" mass="56128">MENSMSARIDDLHRRRQESLNAGSERLVERQRSGGKMLARERLEYLLDEGSFNELDQLARSRSSSLKDDYRPYGDGVITGWGTVDGRKVFVFSQDFTVFGGALGEVFAEKIHKVMDLALKAGAPLVGLNDGAGARIQEGVVSLASYGGIFHRNVRASGVTPQISVIMGPCAGGAVYSPAMTDFIFMVDETSHMFITGPDVVKTVTGETVTLEELGGAGAHSSKSGVAQFAGPDEKSVLDDVKFLLSFLPANNLEEPPFLPSDDPPDRLVPELRDMIPLNSNMPYDMTEVIRAIADDGEYFEYAPRWAGSITCGYARIGGHSVGIVGNQPAMYAGVLDIESSEKAARFVRTCDAFNVPLVTFVDVPGFLPGVDQEHNGIIRHGAKLLYAYCEATVPRIQVITRKAYGGAYVVMNSKSIGADLAFAWPSAELAVMGAQGAVEIVNRRELAAAEDPVAKRAELVAAYEENHLNPWEAADRGYIDDVIDPAETRRKLVAGLEMLRSKREELPARKHGNVPL</sequence>
<dbReference type="InterPro" id="IPR011762">
    <property type="entry name" value="COA_CT_N"/>
</dbReference>
<dbReference type="AlphaFoldDB" id="A0A936NB94"/>
<evidence type="ECO:0000313" key="5">
    <source>
        <dbReference type="Proteomes" id="UP000727993"/>
    </source>
</evidence>
<protein>
    <submittedName>
        <fullName evidence="4">Acyl-CoA carboxylase subunit beta</fullName>
    </submittedName>
</protein>
<comment type="similarity">
    <text evidence="1">Belongs to the AccD/PCCB family.</text>
</comment>
<evidence type="ECO:0000256" key="1">
    <source>
        <dbReference type="ARBA" id="ARBA00006102"/>
    </source>
</evidence>
<dbReference type="Pfam" id="PF01039">
    <property type="entry name" value="Carboxyl_trans"/>
    <property type="match status" value="1"/>
</dbReference>
<evidence type="ECO:0000259" key="3">
    <source>
        <dbReference type="PROSITE" id="PS50989"/>
    </source>
</evidence>
<dbReference type="GO" id="GO:0015977">
    <property type="term" value="P:carbon fixation"/>
    <property type="evidence" value="ECO:0007669"/>
    <property type="project" value="UniProtKB-ARBA"/>
</dbReference>
<organism evidence="4 5">
    <name type="scientific">Candidatus Neomicrothrix subdominans</name>
    <dbReference type="NCBI Taxonomy" id="2954438"/>
    <lineage>
        <taxon>Bacteria</taxon>
        <taxon>Bacillati</taxon>
        <taxon>Actinomycetota</taxon>
        <taxon>Acidimicrobiia</taxon>
        <taxon>Acidimicrobiales</taxon>
        <taxon>Microthrixaceae</taxon>
        <taxon>Candidatus Neomicrothrix</taxon>
    </lineage>
</organism>
<dbReference type="PROSITE" id="PS50980">
    <property type="entry name" value="COA_CT_NTER"/>
    <property type="match status" value="1"/>
</dbReference>
<evidence type="ECO:0000313" key="4">
    <source>
        <dbReference type="EMBL" id="MBK9297078.1"/>
    </source>
</evidence>
<feature type="domain" description="CoA carboxyltransferase C-terminal" evidence="3">
    <location>
        <begin position="264"/>
        <end position="513"/>
    </location>
</feature>
<dbReference type="FunFam" id="3.90.226.10:FF:000017">
    <property type="entry name" value="Propionyl-CoA carboxylase subunit beta 5"/>
    <property type="match status" value="1"/>
</dbReference>
<dbReference type="FunFam" id="3.90.226.10:FF:000016">
    <property type="entry name" value="Propionyl-CoA carboxylase, beta subunit"/>
    <property type="match status" value="1"/>
</dbReference>
<dbReference type="EMBL" id="JADJZA010000006">
    <property type="protein sequence ID" value="MBK9297078.1"/>
    <property type="molecule type" value="Genomic_DNA"/>
</dbReference>
<dbReference type="Gene3D" id="3.90.226.10">
    <property type="entry name" value="2-enoyl-CoA Hydratase, Chain A, domain 1"/>
    <property type="match status" value="2"/>
</dbReference>
<dbReference type="PANTHER" id="PTHR43842">
    <property type="entry name" value="PROPIONYL-COA CARBOXYLASE BETA CHAIN"/>
    <property type="match status" value="1"/>
</dbReference>
<evidence type="ECO:0000259" key="2">
    <source>
        <dbReference type="PROSITE" id="PS50980"/>
    </source>
</evidence>
<dbReference type="SUPFAM" id="SSF52096">
    <property type="entry name" value="ClpP/crotonase"/>
    <property type="match status" value="2"/>
</dbReference>
<dbReference type="GO" id="GO:0003989">
    <property type="term" value="F:acetyl-CoA carboxylase activity"/>
    <property type="evidence" value="ECO:0007669"/>
    <property type="project" value="UniProtKB-ARBA"/>
</dbReference>
<reference evidence="4 5" key="1">
    <citation type="submission" date="2020-10" db="EMBL/GenBank/DDBJ databases">
        <title>Connecting structure to function with the recovery of over 1000 high-quality activated sludge metagenome-assembled genomes encoding full-length rRNA genes using long-read sequencing.</title>
        <authorList>
            <person name="Singleton C.M."/>
            <person name="Petriglieri F."/>
            <person name="Kristensen J.M."/>
            <person name="Kirkegaard R.H."/>
            <person name="Michaelsen T.Y."/>
            <person name="Andersen M.H."/>
            <person name="Karst S.M."/>
            <person name="Dueholm M.S."/>
            <person name="Nielsen P.H."/>
            <person name="Albertsen M."/>
        </authorList>
    </citation>
    <scope>NUCLEOTIDE SEQUENCE [LARGE SCALE GENOMIC DNA]</scope>
    <source>
        <strain evidence="4">Lyne_18-Q3-R50-59_MAXAC.006</strain>
    </source>
</reference>
<dbReference type="InterPro" id="IPR011763">
    <property type="entry name" value="COA_CT_C"/>
</dbReference>
<dbReference type="GO" id="GO:0009317">
    <property type="term" value="C:acetyl-CoA carboxylase complex"/>
    <property type="evidence" value="ECO:0007669"/>
    <property type="project" value="TreeGrafter"/>
</dbReference>